<feature type="domain" description="C-type lectin" evidence="2">
    <location>
        <begin position="9"/>
        <end position="98"/>
    </location>
</feature>
<evidence type="ECO:0000313" key="3">
    <source>
        <dbReference type="EMBL" id="VDD95353.1"/>
    </source>
</evidence>
<dbReference type="OrthoDB" id="5833759at2759"/>
<dbReference type="Gene3D" id="3.10.100.10">
    <property type="entry name" value="Mannose-Binding Protein A, subunit A"/>
    <property type="match status" value="2"/>
</dbReference>
<dbReference type="PROSITE" id="PS50041">
    <property type="entry name" value="C_TYPE_LECTIN_2"/>
    <property type="match status" value="2"/>
</dbReference>
<feature type="domain" description="C-type lectin" evidence="2">
    <location>
        <begin position="105"/>
        <end position="224"/>
    </location>
</feature>
<dbReference type="SUPFAM" id="SSF56436">
    <property type="entry name" value="C-type lectin-like"/>
    <property type="match status" value="2"/>
</dbReference>
<dbReference type="InterPro" id="IPR001304">
    <property type="entry name" value="C-type_lectin-like"/>
</dbReference>
<evidence type="ECO:0000313" key="5">
    <source>
        <dbReference type="WBParaSite" id="EVEC_0001077901-mRNA-1"/>
    </source>
</evidence>
<accession>A0A0N4VIV8</accession>
<keyword evidence="1" id="KW-0472">Membrane</keyword>
<reference evidence="5" key="1">
    <citation type="submission" date="2017-02" db="UniProtKB">
        <authorList>
            <consortium name="WormBaseParasite"/>
        </authorList>
    </citation>
    <scope>IDENTIFICATION</scope>
</reference>
<sequence>MPLSCRSVNYEEAEAACATLGAKITTARTEAENTRLNKIANGKKFWLGLKRIKSSRWKWVDEGPLIFNSWSGGKPSTTHDCALAANYGLWHTYPCQKKIENSIGQDKKNRREAFLSCSGKSATLLQLEDLEEENFIKDFLVGQSFSNKDKKDKDGPVAVWLGAEKKDNNWVWDDNQDFKYTHWEMGQPDGCCGSNVIYATLNVTKQGSFWDDTDVEVQHNFICKYTIQEPDEPTPFITDQTIVISVTKPSTTAFATVTIDEKAQKGQVGLGTLIMIIAGILLAITIAMTACFSRREIIVAPQPFYYEIPLEADEGPMLVNEPLHSAELFTQSTQPNIQIAPEDRLYDQYAKRPV</sequence>
<keyword evidence="1" id="KW-1133">Transmembrane helix</keyword>
<proteinExistence type="predicted"/>
<keyword evidence="1" id="KW-0812">Transmembrane</keyword>
<gene>
    <name evidence="3" type="ORF">EVEC_LOCUS10104</name>
</gene>
<dbReference type="Pfam" id="PF00059">
    <property type="entry name" value="Lectin_C"/>
    <property type="match status" value="2"/>
</dbReference>
<dbReference type="InterPro" id="IPR050111">
    <property type="entry name" value="C-type_lectin/snaclec_domain"/>
</dbReference>
<protein>
    <submittedName>
        <fullName evidence="5">C-type lectin domain-containing protein</fullName>
    </submittedName>
</protein>
<dbReference type="AlphaFoldDB" id="A0A0N4VIV8"/>
<dbReference type="EMBL" id="UXUI01010534">
    <property type="protein sequence ID" value="VDD95353.1"/>
    <property type="molecule type" value="Genomic_DNA"/>
</dbReference>
<dbReference type="SMART" id="SM00034">
    <property type="entry name" value="CLECT"/>
    <property type="match status" value="2"/>
</dbReference>
<dbReference type="Proteomes" id="UP000274131">
    <property type="component" value="Unassembled WGS sequence"/>
</dbReference>
<dbReference type="InterPro" id="IPR016186">
    <property type="entry name" value="C-type_lectin-like/link_sf"/>
</dbReference>
<evidence type="ECO:0000256" key="1">
    <source>
        <dbReference type="SAM" id="Phobius"/>
    </source>
</evidence>
<name>A0A0N4VIV8_ENTVE</name>
<dbReference type="WBParaSite" id="EVEC_0001077901-mRNA-1">
    <property type="protein sequence ID" value="EVEC_0001077901-mRNA-1"/>
    <property type="gene ID" value="EVEC_0001077901"/>
</dbReference>
<dbReference type="PANTHER" id="PTHR22803">
    <property type="entry name" value="MANNOSE, PHOSPHOLIPASE, LECTIN RECEPTOR RELATED"/>
    <property type="match status" value="1"/>
</dbReference>
<evidence type="ECO:0000313" key="4">
    <source>
        <dbReference type="Proteomes" id="UP000274131"/>
    </source>
</evidence>
<dbReference type="InterPro" id="IPR016187">
    <property type="entry name" value="CTDL_fold"/>
</dbReference>
<dbReference type="CDD" id="cd00037">
    <property type="entry name" value="CLECT"/>
    <property type="match status" value="2"/>
</dbReference>
<reference evidence="3 4" key="2">
    <citation type="submission" date="2018-10" db="EMBL/GenBank/DDBJ databases">
        <authorList>
            <consortium name="Pathogen Informatics"/>
        </authorList>
    </citation>
    <scope>NUCLEOTIDE SEQUENCE [LARGE SCALE GENOMIC DNA]</scope>
</reference>
<keyword evidence="4" id="KW-1185">Reference proteome</keyword>
<feature type="transmembrane region" description="Helical" evidence="1">
    <location>
        <begin position="268"/>
        <end position="292"/>
    </location>
</feature>
<evidence type="ECO:0000259" key="2">
    <source>
        <dbReference type="PROSITE" id="PS50041"/>
    </source>
</evidence>
<dbReference type="STRING" id="51028.A0A0N4VIV8"/>
<organism evidence="5">
    <name type="scientific">Enterobius vermicularis</name>
    <name type="common">Human pinworm</name>
    <dbReference type="NCBI Taxonomy" id="51028"/>
    <lineage>
        <taxon>Eukaryota</taxon>
        <taxon>Metazoa</taxon>
        <taxon>Ecdysozoa</taxon>
        <taxon>Nematoda</taxon>
        <taxon>Chromadorea</taxon>
        <taxon>Rhabditida</taxon>
        <taxon>Spirurina</taxon>
        <taxon>Oxyuridomorpha</taxon>
        <taxon>Oxyuroidea</taxon>
        <taxon>Oxyuridae</taxon>
        <taxon>Enterobius</taxon>
    </lineage>
</organism>